<feature type="transmembrane region" description="Helical" evidence="1">
    <location>
        <begin position="49"/>
        <end position="67"/>
    </location>
</feature>
<evidence type="ECO:0000313" key="3">
    <source>
        <dbReference type="Proteomes" id="UP000791440"/>
    </source>
</evidence>
<organism evidence="2 3">
    <name type="scientific">Manduca sexta</name>
    <name type="common">Tobacco hawkmoth</name>
    <name type="synonym">Tobacco hornworm</name>
    <dbReference type="NCBI Taxonomy" id="7130"/>
    <lineage>
        <taxon>Eukaryota</taxon>
        <taxon>Metazoa</taxon>
        <taxon>Ecdysozoa</taxon>
        <taxon>Arthropoda</taxon>
        <taxon>Hexapoda</taxon>
        <taxon>Insecta</taxon>
        <taxon>Pterygota</taxon>
        <taxon>Neoptera</taxon>
        <taxon>Endopterygota</taxon>
        <taxon>Lepidoptera</taxon>
        <taxon>Glossata</taxon>
        <taxon>Ditrysia</taxon>
        <taxon>Bombycoidea</taxon>
        <taxon>Sphingidae</taxon>
        <taxon>Sphinginae</taxon>
        <taxon>Sphingini</taxon>
        <taxon>Manduca</taxon>
    </lineage>
</organism>
<keyword evidence="1" id="KW-1133">Transmembrane helix</keyword>
<keyword evidence="1" id="KW-0472">Membrane</keyword>
<protein>
    <submittedName>
        <fullName evidence="2">Uncharacterized protein</fullName>
    </submittedName>
</protein>
<evidence type="ECO:0000256" key="1">
    <source>
        <dbReference type="SAM" id="Phobius"/>
    </source>
</evidence>
<name>A0A922CYW2_MANSE</name>
<gene>
    <name evidence="2" type="ORF">O3G_MSEX013720</name>
</gene>
<dbReference type="AlphaFoldDB" id="A0A922CYW2"/>
<comment type="caution">
    <text evidence="2">The sequence shown here is derived from an EMBL/GenBank/DDBJ whole genome shotgun (WGS) entry which is preliminary data.</text>
</comment>
<reference evidence="2" key="1">
    <citation type="journal article" date="2016" name="Insect Biochem. Mol. Biol.">
        <title>Multifaceted biological insights from a draft genome sequence of the tobacco hornworm moth, Manduca sexta.</title>
        <authorList>
            <person name="Kanost M.R."/>
            <person name="Arrese E.L."/>
            <person name="Cao X."/>
            <person name="Chen Y.R."/>
            <person name="Chellapilla S."/>
            <person name="Goldsmith M.R."/>
            <person name="Grosse-Wilde E."/>
            <person name="Heckel D.G."/>
            <person name="Herndon N."/>
            <person name="Jiang H."/>
            <person name="Papanicolaou A."/>
            <person name="Qu J."/>
            <person name="Soulages J.L."/>
            <person name="Vogel H."/>
            <person name="Walters J."/>
            <person name="Waterhouse R.M."/>
            <person name="Ahn S.J."/>
            <person name="Almeida F.C."/>
            <person name="An C."/>
            <person name="Aqrawi P."/>
            <person name="Bretschneider A."/>
            <person name="Bryant W.B."/>
            <person name="Bucks S."/>
            <person name="Chao H."/>
            <person name="Chevignon G."/>
            <person name="Christen J.M."/>
            <person name="Clarke D.F."/>
            <person name="Dittmer N.T."/>
            <person name="Ferguson L.C.F."/>
            <person name="Garavelou S."/>
            <person name="Gordon K.H.J."/>
            <person name="Gunaratna R.T."/>
            <person name="Han Y."/>
            <person name="Hauser F."/>
            <person name="He Y."/>
            <person name="Heidel-Fischer H."/>
            <person name="Hirsh A."/>
            <person name="Hu Y."/>
            <person name="Jiang H."/>
            <person name="Kalra D."/>
            <person name="Klinner C."/>
            <person name="Konig C."/>
            <person name="Kovar C."/>
            <person name="Kroll A.R."/>
            <person name="Kuwar S.S."/>
            <person name="Lee S.L."/>
            <person name="Lehman R."/>
            <person name="Li K."/>
            <person name="Li Z."/>
            <person name="Liang H."/>
            <person name="Lovelace S."/>
            <person name="Lu Z."/>
            <person name="Mansfield J.H."/>
            <person name="McCulloch K.J."/>
            <person name="Mathew T."/>
            <person name="Morton B."/>
            <person name="Muzny D.M."/>
            <person name="Neunemann D."/>
            <person name="Ongeri F."/>
            <person name="Pauchet Y."/>
            <person name="Pu L.L."/>
            <person name="Pyrousis I."/>
            <person name="Rao X.J."/>
            <person name="Redding A."/>
            <person name="Roesel C."/>
            <person name="Sanchez-Gracia A."/>
            <person name="Schaack S."/>
            <person name="Shukla A."/>
            <person name="Tetreau G."/>
            <person name="Wang Y."/>
            <person name="Xiong G.H."/>
            <person name="Traut W."/>
            <person name="Walsh T.K."/>
            <person name="Worley K.C."/>
            <person name="Wu D."/>
            <person name="Wu W."/>
            <person name="Wu Y.Q."/>
            <person name="Zhang X."/>
            <person name="Zou Z."/>
            <person name="Zucker H."/>
            <person name="Briscoe A.D."/>
            <person name="Burmester T."/>
            <person name="Clem R.J."/>
            <person name="Feyereisen R."/>
            <person name="Grimmelikhuijzen C.J.P."/>
            <person name="Hamodrakas S.J."/>
            <person name="Hansson B.S."/>
            <person name="Huguet E."/>
            <person name="Jermiin L.S."/>
            <person name="Lan Q."/>
            <person name="Lehman H.K."/>
            <person name="Lorenzen M."/>
            <person name="Merzendorfer H."/>
            <person name="Michalopoulos I."/>
            <person name="Morton D.B."/>
            <person name="Muthukrishnan S."/>
            <person name="Oakeshott J.G."/>
            <person name="Palmer W."/>
            <person name="Park Y."/>
            <person name="Passarelli A.L."/>
            <person name="Rozas J."/>
            <person name="Schwartz L.M."/>
            <person name="Smith W."/>
            <person name="Southgate A."/>
            <person name="Vilcinskas A."/>
            <person name="Vogt R."/>
            <person name="Wang P."/>
            <person name="Werren J."/>
            <person name="Yu X.Q."/>
            <person name="Zhou J.J."/>
            <person name="Brown S.J."/>
            <person name="Scherer S.E."/>
            <person name="Richards S."/>
            <person name="Blissard G.W."/>
        </authorList>
    </citation>
    <scope>NUCLEOTIDE SEQUENCE</scope>
</reference>
<proteinExistence type="predicted"/>
<accession>A0A922CYW2</accession>
<dbReference type="EMBL" id="JH668953">
    <property type="protein sequence ID" value="KAG6463176.1"/>
    <property type="molecule type" value="Genomic_DNA"/>
</dbReference>
<keyword evidence="1" id="KW-0812">Transmembrane</keyword>
<keyword evidence="3" id="KW-1185">Reference proteome</keyword>
<reference evidence="2" key="2">
    <citation type="submission" date="2020-12" db="EMBL/GenBank/DDBJ databases">
        <authorList>
            <person name="Kanost M."/>
        </authorList>
    </citation>
    <scope>NUCLEOTIDE SEQUENCE</scope>
</reference>
<dbReference type="Proteomes" id="UP000791440">
    <property type="component" value="Unassembled WGS sequence"/>
</dbReference>
<sequence>MYLYNVKNLYIADVGDLSHTDIESGSILSYNRLAITNDRILTKKCGMHYLRIFVIKLIIAYLHNKFYRMLFVKLVDPHIPL</sequence>
<evidence type="ECO:0000313" key="2">
    <source>
        <dbReference type="EMBL" id="KAG6463176.1"/>
    </source>
</evidence>